<dbReference type="Proteomes" id="UP000826990">
    <property type="component" value="Chromosome"/>
</dbReference>
<feature type="compositionally biased region" description="Basic and acidic residues" evidence="1">
    <location>
        <begin position="44"/>
        <end position="89"/>
    </location>
</feature>
<gene>
    <name evidence="2" type="ORF">KZX48_17035</name>
</gene>
<evidence type="ECO:0000256" key="1">
    <source>
        <dbReference type="SAM" id="MobiDB-lite"/>
    </source>
</evidence>
<sequence length="231" mass="24782">MNLFERLLHRRLCNEQPTDGGAAPAPSETAAPAAEAPAPAGEPAKPEGDKQPGAEADKPQEDKTADGDKPAEKPDDKEQKQEGSPEKYEFTAGEGVELDTEALKDFEPVARDLNLTNEQAQKLVDAYPKILAGVQQRQAEAWQAQTEQWAADVKADKEIGGDKLTANLSAAQRALDLFGTPELKEYLNTTGLGNHPDLVKTFVKIGKAMSEDGMVDGSNQGQRSAAEVLYG</sequence>
<dbReference type="RefSeq" id="WP_219773355.1">
    <property type="nucleotide sequence ID" value="NZ_CP080107.1"/>
</dbReference>
<dbReference type="AlphaFoldDB" id="A0AAQ0J7A6"/>
<reference evidence="2" key="1">
    <citation type="submission" date="2021-07" db="EMBL/GenBank/DDBJ databases">
        <title>Characterization of Emerging Pathogens Carrying KPC-2 Gene in IncP-6 Plasmids Isolated from Urban Sewage in Argentina.</title>
        <authorList>
            <person name="Ghiglione B."/>
            <person name="Haim M.S."/>
            <person name="Dropa M."/>
        </authorList>
    </citation>
    <scope>NUCLEOTIDE SEQUENCE</scope>
    <source>
        <strain evidence="2">WW-19C</strain>
    </source>
</reference>
<organism evidence="2 3">
    <name type="scientific">Enterobacter asburiae</name>
    <dbReference type="NCBI Taxonomy" id="61645"/>
    <lineage>
        <taxon>Bacteria</taxon>
        <taxon>Pseudomonadati</taxon>
        <taxon>Pseudomonadota</taxon>
        <taxon>Gammaproteobacteria</taxon>
        <taxon>Enterobacterales</taxon>
        <taxon>Enterobacteriaceae</taxon>
        <taxon>Enterobacter</taxon>
        <taxon>Enterobacter cloacae complex</taxon>
    </lineage>
</organism>
<protein>
    <submittedName>
        <fullName evidence="2">Peptidase</fullName>
    </submittedName>
</protein>
<evidence type="ECO:0000313" key="3">
    <source>
        <dbReference type="Proteomes" id="UP000826990"/>
    </source>
</evidence>
<name>A0AAQ0J7A6_ENTAS</name>
<feature type="compositionally biased region" description="Low complexity" evidence="1">
    <location>
        <begin position="20"/>
        <end position="43"/>
    </location>
</feature>
<evidence type="ECO:0000313" key="2">
    <source>
        <dbReference type="EMBL" id="QYD25727.1"/>
    </source>
</evidence>
<accession>A0AAQ0J7A6</accession>
<proteinExistence type="predicted"/>
<feature type="region of interest" description="Disordered" evidence="1">
    <location>
        <begin position="1"/>
        <end position="96"/>
    </location>
</feature>
<dbReference type="EMBL" id="CP080107">
    <property type="protein sequence ID" value="QYD25727.1"/>
    <property type="molecule type" value="Genomic_DNA"/>
</dbReference>